<dbReference type="PANTHER" id="PTHR10072">
    <property type="entry name" value="IRON-SULFUR CLUSTER ASSEMBLY PROTEIN"/>
    <property type="match status" value="1"/>
</dbReference>
<evidence type="ECO:0000256" key="1">
    <source>
        <dbReference type="ARBA" id="ARBA00006718"/>
    </source>
</evidence>
<dbReference type="InterPro" id="IPR016092">
    <property type="entry name" value="ATAP"/>
</dbReference>
<feature type="domain" description="Core" evidence="2">
    <location>
        <begin position="3"/>
        <end position="104"/>
    </location>
</feature>
<sequence>MNEITLTPAAAERIRSQIERRGHGLGLRLAVRETGCSGYSYVLDYADEAAPGDHLVEAHGVKLFVEVDSLPLLQGLTLDFRREGLNELFHFDNPNAEELCGCGESFTTAAPSSNARPATL</sequence>
<dbReference type="PANTHER" id="PTHR10072:SF47">
    <property type="entry name" value="PROTEIN SUFA"/>
    <property type="match status" value="1"/>
</dbReference>
<gene>
    <name evidence="3" type="ORF">ATO7_00580</name>
</gene>
<comment type="similarity">
    <text evidence="1">Belongs to the HesB/IscA family.</text>
</comment>
<dbReference type="Pfam" id="PF01521">
    <property type="entry name" value="Fe-S_biosyn"/>
    <property type="match status" value="1"/>
</dbReference>
<dbReference type="InterPro" id="IPR035903">
    <property type="entry name" value="HesB-like_dom_sf"/>
</dbReference>
<dbReference type="RefSeq" id="WP_083558979.1">
    <property type="nucleotide sequence ID" value="NZ_AQQV01000001.1"/>
</dbReference>
<dbReference type="PROSITE" id="PS01152">
    <property type="entry name" value="HESB"/>
    <property type="match status" value="1"/>
</dbReference>
<dbReference type="NCBIfam" id="TIGR00049">
    <property type="entry name" value="iron-sulfur cluster assembly accessory protein"/>
    <property type="match status" value="1"/>
</dbReference>
<dbReference type="InterPro" id="IPR050322">
    <property type="entry name" value="Fe-S_cluster_asmbl/transfer"/>
</dbReference>
<dbReference type="InterPro" id="IPR000361">
    <property type="entry name" value="ATAP_core_dom"/>
</dbReference>
<name>A0A1Y1SF96_9GAMM</name>
<dbReference type="GO" id="GO:0051537">
    <property type="term" value="F:2 iron, 2 sulfur cluster binding"/>
    <property type="evidence" value="ECO:0007669"/>
    <property type="project" value="UniProtKB-ARBA"/>
</dbReference>
<evidence type="ECO:0000313" key="3">
    <source>
        <dbReference type="EMBL" id="ORE88325.1"/>
    </source>
</evidence>
<dbReference type="GO" id="GO:0005829">
    <property type="term" value="C:cytosol"/>
    <property type="evidence" value="ECO:0007669"/>
    <property type="project" value="TreeGrafter"/>
</dbReference>
<protein>
    <submittedName>
        <fullName evidence="3">HesB-like protein</fullName>
    </submittedName>
</protein>
<dbReference type="EMBL" id="AQQV01000001">
    <property type="protein sequence ID" value="ORE88325.1"/>
    <property type="molecule type" value="Genomic_DNA"/>
</dbReference>
<dbReference type="SUPFAM" id="SSF89360">
    <property type="entry name" value="HesB-like domain"/>
    <property type="match status" value="1"/>
</dbReference>
<evidence type="ECO:0000313" key="4">
    <source>
        <dbReference type="Proteomes" id="UP000192342"/>
    </source>
</evidence>
<reference evidence="3 4" key="1">
    <citation type="submission" date="2013-04" db="EMBL/GenBank/DDBJ databases">
        <title>Oceanococcus atlanticus 22II-S10r2 Genome Sequencing.</title>
        <authorList>
            <person name="Lai Q."/>
            <person name="Li G."/>
            <person name="Shao Z."/>
        </authorList>
    </citation>
    <scope>NUCLEOTIDE SEQUENCE [LARGE SCALE GENOMIC DNA]</scope>
    <source>
        <strain evidence="3 4">22II-S10r2</strain>
    </source>
</reference>
<dbReference type="STRING" id="1317117.ATO7_00580"/>
<evidence type="ECO:0000259" key="2">
    <source>
        <dbReference type="Pfam" id="PF01521"/>
    </source>
</evidence>
<dbReference type="InterPro" id="IPR017870">
    <property type="entry name" value="FeS_cluster_insertion_CS"/>
</dbReference>
<proteinExistence type="inferred from homology"/>
<dbReference type="Proteomes" id="UP000192342">
    <property type="component" value="Unassembled WGS sequence"/>
</dbReference>
<comment type="caution">
    <text evidence="3">The sequence shown here is derived from an EMBL/GenBank/DDBJ whole genome shotgun (WGS) entry which is preliminary data.</text>
</comment>
<keyword evidence="4" id="KW-1185">Reference proteome</keyword>
<dbReference type="OrthoDB" id="9801228at2"/>
<dbReference type="AlphaFoldDB" id="A0A1Y1SF96"/>
<organism evidence="3 4">
    <name type="scientific">Oceanococcus atlanticus</name>
    <dbReference type="NCBI Taxonomy" id="1317117"/>
    <lineage>
        <taxon>Bacteria</taxon>
        <taxon>Pseudomonadati</taxon>
        <taxon>Pseudomonadota</taxon>
        <taxon>Gammaproteobacteria</taxon>
        <taxon>Chromatiales</taxon>
        <taxon>Oceanococcaceae</taxon>
        <taxon>Oceanococcus</taxon>
    </lineage>
</organism>
<dbReference type="Gene3D" id="2.60.300.12">
    <property type="entry name" value="HesB-like domain"/>
    <property type="match status" value="1"/>
</dbReference>
<dbReference type="GO" id="GO:0016226">
    <property type="term" value="P:iron-sulfur cluster assembly"/>
    <property type="evidence" value="ECO:0007669"/>
    <property type="project" value="InterPro"/>
</dbReference>
<accession>A0A1Y1SF96</accession>